<dbReference type="SUPFAM" id="SSF53590">
    <property type="entry name" value="Nucleoside hydrolase"/>
    <property type="match status" value="1"/>
</dbReference>
<organism evidence="3 4">
    <name type="scientific">Saccoglossus kowalevskii</name>
    <name type="common">Acorn worm</name>
    <dbReference type="NCBI Taxonomy" id="10224"/>
    <lineage>
        <taxon>Eukaryota</taxon>
        <taxon>Metazoa</taxon>
        <taxon>Hemichordata</taxon>
        <taxon>Enteropneusta</taxon>
        <taxon>Harrimaniidae</taxon>
        <taxon>Saccoglossus</taxon>
    </lineage>
</organism>
<dbReference type="Gene3D" id="3.90.245.10">
    <property type="entry name" value="Ribonucleoside hydrolase-like"/>
    <property type="match status" value="1"/>
</dbReference>
<reference evidence="4" key="1">
    <citation type="submission" date="2025-08" db="UniProtKB">
        <authorList>
            <consortium name="RefSeq"/>
        </authorList>
    </citation>
    <scope>IDENTIFICATION</scope>
    <source>
        <tissue evidence="4">Testes</tissue>
    </source>
</reference>
<protein>
    <submittedName>
        <fullName evidence="4">Inosine-uridine preferring nucleoside hydrolase-like</fullName>
    </submittedName>
</protein>
<dbReference type="PANTHER" id="PTHR46190:SF1">
    <property type="entry name" value="SI:CH211-201H21.5"/>
    <property type="match status" value="1"/>
</dbReference>
<dbReference type="RefSeq" id="XP_006811419.1">
    <property type="nucleotide sequence ID" value="XM_006811356.1"/>
</dbReference>
<evidence type="ECO:0000256" key="1">
    <source>
        <dbReference type="ARBA" id="ARBA00009176"/>
    </source>
</evidence>
<dbReference type="InterPro" id="IPR052775">
    <property type="entry name" value="IUN_hydrolase"/>
</dbReference>
<evidence type="ECO:0000313" key="4">
    <source>
        <dbReference type="RefSeq" id="XP_006811419.1"/>
    </source>
</evidence>
<comment type="similarity">
    <text evidence="1">Belongs to the IUNH family.</text>
</comment>
<dbReference type="InterPro" id="IPR001910">
    <property type="entry name" value="Inosine/uridine_hydrolase_dom"/>
</dbReference>
<evidence type="ECO:0000259" key="2">
    <source>
        <dbReference type="Pfam" id="PF01156"/>
    </source>
</evidence>
<dbReference type="Pfam" id="PF01156">
    <property type="entry name" value="IU_nuc_hydro"/>
    <property type="match status" value="1"/>
</dbReference>
<keyword evidence="3" id="KW-1185">Reference proteome</keyword>
<dbReference type="GeneID" id="102808361"/>
<feature type="non-terminal residue" evidence="4">
    <location>
        <position position="1"/>
    </location>
</feature>
<dbReference type="PANTHER" id="PTHR46190">
    <property type="entry name" value="SI:CH211-201H21.5-RELATED"/>
    <property type="match status" value="1"/>
</dbReference>
<gene>
    <name evidence="4" type="primary">LOC102808361</name>
</gene>
<dbReference type="Proteomes" id="UP000694865">
    <property type="component" value="Unplaced"/>
</dbReference>
<accession>A0ABM0LUH8</accession>
<name>A0ABM0LUH8_SACKO</name>
<evidence type="ECO:0000313" key="3">
    <source>
        <dbReference type="Proteomes" id="UP000694865"/>
    </source>
</evidence>
<proteinExistence type="inferred from homology"/>
<dbReference type="InterPro" id="IPR036452">
    <property type="entry name" value="Ribo_hydro-like"/>
</dbReference>
<feature type="domain" description="Inosine/uridine-preferring nucleoside hydrolase" evidence="2">
    <location>
        <begin position="1"/>
        <end position="150"/>
    </location>
</feature>
<sequence length="159" mass="18502">RGNVAIAAEFNFYTDSEAAQIVLNDFQCPVYVNSWELTLHHPLDWEWYKQWQETKTQKGEFMKSICECGMKYYMSERGKDETLNQGWVACDPVAMAVAIDKKIITEMQELHATVELNGTYSRGQMIVDWCNHLPGRRKSFIVTKINVEILKELMKKSIE</sequence>